<protein>
    <submittedName>
        <fullName evidence="2">Uncharacterized protein</fullName>
    </submittedName>
</protein>
<feature type="region of interest" description="Disordered" evidence="1">
    <location>
        <begin position="1"/>
        <end position="54"/>
    </location>
</feature>
<name>A0AAV9R078_9TELE</name>
<evidence type="ECO:0000256" key="1">
    <source>
        <dbReference type="SAM" id="MobiDB-lite"/>
    </source>
</evidence>
<feature type="compositionally biased region" description="Basic residues" evidence="1">
    <location>
        <begin position="11"/>
        <end position="26"/>
    </location>
</feature>
<proteinExistence type="predicted"/>
<evidence type="ECO:0000313" key="3">
    <source>
        <dbReference type="Proteomes" id="UP001311232"/>
    </source>
</evidence>
<reference evidence="2 3" key="1">
    <citation type="submission" date="2021-06" db="EMBL/GenBank/DDBJ databases">
        <authorList>
            <person name="Palmer J.M."/>
        </authorList>
    </citation>
    <scope>NUCLEOTIDE SEQUENCE [LARGE SCALE GENOMIC DNA]</scope>
    <source>
        <strain evidence="2 3">MEX-2019</strain>
        <tissue evidence="2">Muscle</tissue>
    </source>
</reference>
<accession>A0AAV9R078</accession>
<evidence type="ECO:0000313" key="2">
    <source>
        <dbReference type="EMBL" id="KAK5603146.1"/>
    </source>
</evidence>
<feature type="compositionally biased region" description="Low complexity" evidence="1">
    <location>
        <begin position="27"/>
        <end position="36"/>
    </location>
</feature>
<comment type="caution">
    <text evidence="2">The sequence shown here is derived from an EMBL/GenBank/DDBJ whole genome shotgun (WGS) entry which is preliminary data.</text>
</comment>
<dbReference type="EMBL" id="JAHHUM010002594">
    <property type="protein sequence ID" value="KAK5603146.1"/>
    <property type="molecule type" value="Genomic_DNA"/>
</dbReference>
<organism evidence="2 3">
    <name type="scientific">Crenichthys baileyi</name>
    <name type="common">White River springfish</name>
    <dbReference type="NCBI Taxonomy" id="28760"/>
    <lineage>
        <taxon>Eukaryota</taxon>
        <taxon>Metazoa</taxon>
        <taxon>Chordata</taxon>
        <taxon>Craniata</taxon>
        <taxon>Vertebrata</taxon>
        <taxon>Euteleostomi</taxon>
        <taxon>Actinopterygii</taxon>
        <taxon>Neopterygii</taxon>
        <taxon>Teleostei</taxon>
        <taxon>Neoteleostei</taxon>
        <taxon>Acanthomorphata</taxon>
        <taxon>Ovalentaria</taxon>
        <taxon>Atherinomorphae</taxon>
        <taxon>Cyprinodontiformes</taxon>
        <taxon>Goodeidae</taxon>
        <taxon>Crenichthys</taxon>
    </lineage>
</organism>
<dbReference type="AlphaFoldDB" id="A0AAV9R078"/>
<sequence length="111" mass="12478">MIELEEQRGARTSRGRPKEKRKRKGHSGSSADGAGDQPLDVSLSKKTCPLKNSPARDLNVEIHPEILEKQNFPCQKQCQVLERCWTSPPSSIYPPNTRFIPHPCGQTLTEK</sequence>
<gene>
    <name evidence="2" type="ORF">CRENBAI_000142</name>
</gene>
<dbReference type="Proteomes" id="UP001311232">
    <property type="component" value="Unassembled WGS sequence"/>
</dbReference>
<keyword evidence="3" id="KW-1185">Reference proteome</keyword>